<proteinExistence type="predicted"/>
<evidence type="ECO:0000256" key="2">
    <source>
        <dbReference type="ARBA" id="ARBA00022723"/>
    </source>
</evidence>
<keyword evidence="2" id="KW-0479">Metal-binding</keyword>
<organism evidence="5 6">
    <name type="scientific">Candidatus Falkowbacteria bacterium RIFCSPLOWO2_02_FULL_45_21</name>
    <dbReference type="NCBI Taxonomy" id="1797989"/>
    <lineage>
        <taxon>Bacteria</taxon>
        <taxon>Candidatus Falkowiibacteriota</taxon>
    </lineage>
</organism>
<evidence type="ECO:0000256" key="3">
    <source>
        <dbReference type="ARBA" id="ARBA00022833"/>
    </source>
</evidence>
<dbReference type="SMART" id="SM00863">
    <property type="entry name" value="tRNA_SAD"/>
    <property type="match status" value="1"/>
</dbReference>
<accession>A0A1F5SDU2</accession>
<dbReference type="EMBL" id="MFFW01000018">
    <property type="protein sequence ID" value="OGF24431.1"/>
    <property type="molecule type" value="Genomic_DNA"/>
</dbReference>
<dbReference type="GO" id="GO:0046872">
    <property type="term" value="F:metal ion binding"/>
    <property type="evidence" value="ECO:0007669"/>
    <property type="project" value="UniProtKB-KW"/>
</dbReference>
<dbReference type="InterPro" id="IPR018163">
    <property type="entry name" value="Thr/Ala-tRNA-synth_IIc_edit"/>
</dbReference>
<protein>
    <recommendedName>
        <fullName evidence="4">Threonyl/alanyl tRNA synthetase SAD domain-containing protein</fullName>
    </recommendedName>
</protein>
<evidence type="ECO:0000256" key="1">
    <source>
        <dbReference type="ARBA" id="ARBA00001947"/>
    </source>
</evidence>
<dbReference type="GO" id="GO:0043039">
    <property type="term" value="P:tRNA aminoacylation"/>
    <property type="evidence" value="ECO:0007669"/>
    <property type="project" value="InterPro"/>
</dbReference>
<dbReference type="GO" id="GO:0002161">
    <property type="term" value="F:aminoacyl-tRNA deacylase activity"/>
    <property type="evidence" value="ECO:0007669"/>
    <property type="project" value="UniProtKB-ARBA"/>
</dbReference>
<dbReference type="GO" id="GO:0005524">
    <property type="term" value="F:ATP binding"/>
    <property type="evidence" value="ECO:0007669"/>
    <property type="project" value="InterPro"/>
</dbReference>
<dbReference type="STRING" id="1797989.A3H66_03230"/>
<dbReference type="InterPro" id="IPR051335">
    <property type="entry name" value="Alanyl-tRNA_Editing_Enzymes"/>
</dbReference>
<feature type="domain" description="Threonyl/alanyl tRNA synthetase SAD" evidence="4">
    <location>
        <begin position="109"/>
        <end position="151"/>
    </location>
</feature>
<dbReference type="SUPFAM" id="SSF55186">
    <property type="entry name" value="ThrRS/AlaRS common domain"/>
    <property type="match status" value="1"/>
</dbReference>
<reference evidence="5 6" key="1">
    <citation type="journal article" date="2016" name="Nat. Commun.">
        <title>Thousands of microbial genomes shed light on interconnected biogeochemical processes in an aquifer system.</title>
        <authorList>
            <person name="Anantharaman K."/>
            <person name="Brown C.T."/>
            <person name="Hug L.A."/>
            <person name="Sharon I."/>
            <person name="Castelle C.J."/>
            <person name="Probst A.J."/>
            <person name="Thomas B.C."/>
            <person name="Singh A."/>
            <person name="Wilkins M.J."/>
            <person name="Karaoz U."/>
            <person name="Brodie E.L."/>
            <person name="Williams K.H."/>
            <person name="Hubbard S.S."/>
            <person name="Banfield J.F."/>
        </authorList>
    </citation>
    <scope>NUCLEOTIDE SEQUENCE [LARGE SCALE GENOMIC DNA]</scope>
</reference>
<evidence type="ECO:0000259" key="4">
    <source>
        <dbReference type="SMART" id="SM00863"/>
    </source>
</evidence>
<dbReference type="Gene3D" id="3.30.980.10">
    <property type="entry name" value="Threonyl-trna Synthetase, Chain A, domain 2"/>
    <property type="match status" value="1"/>
</dbReference>
<gene>
    <name evidence="5" type="ORF">A3H66_03230</name>
</gene>
<comment type="cofactor">
    <cofactor evidence="1">
        <name>Zn(2+)</name>
        <dbReference type="ChEBI" id="CHEBI:29105"/>
    </cofactor>
</comment>
<dbReference type="AlphaFoldDB" id="A0A1F5SDU2"/>
<dbReference type="GO" id="GO:0004812">
    <property type="term" value="F:aminoacyl-tRNA ligase activity"/>
    <property type="evidence" value="ECO:0007669"/>
    <property type="project" value="InterPro"/>
</dbReference>
<dbReference type="PANTHER" id="PTHR43462:SF1">
    <property type="entry name" value="ALANYL-TRNA EDITING PROTEIN AARSD1"/>
    <property type="match status" value="1"/>
</dbReference>
<dbReference type="InterPro" id="IPR012947">
    <property type="entry name" value="tRNA_SAD"/>
</dbReference>
<comment type="caution">
    <text evidence="5">The sequence shown here is derived from an EMBL/GenBank/DDBJ whole genome shotgun (WGS) entry which is preliminary data.</text>
</comment>
<dbReference type="PANTHER" id="PTHR43462">
    <property type="entry name" value="ALANYL-TRNA EDITING PROTEIN"/>
    <property type="match status" value="1"/>
</dbReference>
<dbReference type="Pfam" id="PF07973">
    <property type="entry name" value="tRNA_SAD"/>
    <property type="match status" value="1"/>
</dbReference>
<evidence type="ECO:0000313" key="6">
    <source>
        <dbReference type="Proteomes" id="UP000178783"/>
    </source>
</evidence>
<sequence length="155" mass="18013">MNDNKRRLCYNNLMKENIDPKMHTAEHILNQTMVRMFKTKRCFNAHIEKKKSKCDYRFDRFLTAEEILELEKGVNDIIRADLSVTFDTMPAEQAKKLYNSRAPEGEGDVRIVKIGDFDAVPCIGAHVKSTKEVGHFKIISSDYNEGVLRIRYKLN</sequence>
<name>A0A1F5SDU2_9BACT</name>
<keyword evidence="3" id="KW-0862">Zinc</keyword>
<dbReference type="Proteomes" id="UP000178783">
    <property type="component" value="Unassembled WGS sequence"/>
</dbReference>
<evidence type="ECO:0000313" key="5">
    <source>
        <dbReference type="EMBL" id="OGF24431.1"/>
    </source>
</evidence>